<sequence>MDNCIYDLCCGCVFDGLLHGPNEVFWGDPNCTQRCHCDPLLHRALCQPSHCRDGEECRVEGGIQDCYPKTYGTCSTIGVTHYETFDGGNFTFQGSCVYQLVGVCGASQGLVDFQVLVQNGHGQDGLSSVAMV</sequence>
<dbReference type="InterPro" id="IPR001846">
    <property type="entry name" value="VWF_type-D"/>
</dbReference>
<dbReference type="PANTHER" id="PTHR46160:SF9">
    <property type="entry name" value="PROTEIN PRY2-RELATED"/>
    <property type="match status" value="1"/>
</dbReference>
<dbReference type="Ensembl" id="ENSMUNT00000026317.1">
    <property type="protein sequence ID" value="ENSMUNP00000026144.1"/>
    <property type="gene ID" value="ENSMUNG00000018155.1"/>
</dbReference>
<keyword evidence="2" id="KW-1185">Reference proteome</keyword>
<organism evidence="1 2">
    <name type="scientific">Melopsittacus undulatus</name>
    <name type="common">Budgerigar</name>
    <name type="synonym">Psittacus undulatus</name>
    <dbReference type="NCBI Taxonomy" id="13146"/>
    <lineage>
        <taxon>Eukaryota</taxon>
        <taxon>Metazoa</taxon>
        <taxon>Chordata</taxon>
        <taxon>Craniata</taxon>
        <taxon>Vertebrata</taxon>
        <taxon>Euteleostomi</taxon>
        <taxon>Archelosauria</taxon>
        <taxon>Archosauria</taxon>
        <taxon>Dinosauria</taxon>
        <taxon>Saurischia</taxon>
        <taxon>Theropoda</taxon>
        <taxon>Coelurosauria</taxon>
        <taxon>Aves</taxon>
        <taxon>Neognathae</taxon>
        <taxon>Neoaves</taxon>
        <taxon>Telluraves</taxon>
        <taxon>Australaves</taxon>
        <taxon>Psittaciformes</taxon>
        <taxon>Psittaculidae</taxon>
        <taxon>Melopsittacus</taxon>
    </lineage>
</organism>
<protein>
    <submittedName>
        <fullName evidence="1">Uncharacterized protein</fullName>
    </submittedName>
</protein>
<dbReference type="InterPro" id="IPR052749">
    <property type="entry name" value="Alpha-tectorin"/>
</dbReference>
<evidence type="ECO:0000313" key="1">
    <source>
        <dbReference type="Ensembl" id="ENSMUNP00000026144.1"/>
    </source>
</evidence>
<proteinExistence type="predicted"/>
<name>A0A8V5GC98_MELUD</name>
<dbReference type="InterPro" id="IPR025615">
    <property type="entry name" value="TILa_dom"/>
</dbReference>
<dbReference type="Pfam" id="PF00094">
    <property type="entry name" value="VWD"/>
    <property type="match status" value="1"/>
</dbReference>
<evidence type="ECO:0000313" key="2">
    <source>
        <dbReference type="Proteomes" id="UP000694405"/>
    </source>
</evidence>
<dbReference type="PROSITE" id="PS51233">
    <property type="entry name" value="VWFD"/>
    <property type="match status" value="1"/>
</dbReference>
<dbReference type="Proteomes" id="UP000694405">
    <property type="component" value="Chromosome 26"/>
</dbReference>
<reference evidence="1" key="1">
    <citation type="submission" date="2020-03" db="EMBL/GenBank/DDBJ databases">
        <title>Melopsittacus undulatus (budgerigar) genome, bMelUnd1, maternal haplotype with Z.</title>
        <authorList>
            <person name="Gedman G."/>
            <person name="Mountcastle J."/>
            <person name="Haase B."/>
            <person name="Formenti G."/>
            <person name="Wright T."/>
            <person name="Apodaca J."/>
            <person name="Pelan S."/>
            <person name="Chow W."/>
            <person name="Rhie A."/>
            <person name="Howe K."/>
            <person name="Fedrigo O."/>
            <person name="Jarvis E.D."/>
        </authorList>
    </citation>
    <scope>NUCLEOTIDE SEQUENCE [LARGE SCALE GENOMIC DNA]</scope>
</reference>
<dbReference type="AlphaFoldDB" id="A0A8V5GC98"/>
<dbReference type="PANTHER" id="PTHR46160">
    <property type="entry name" value="ALPHA-TECTORIN-RELATED"/>
    <property type="match status" value="1"/>
</dbReference>
<dbReference type="Pfam" id="PF12714">
    <property type="entry name" value="TILa"/>
    <property type="match status" value="1"/>
</dbReference>
<accession>A0A8V5GC98</accession>
<reference evidence="1" key="3">
    <citation type="submission" date="2025-09" db="UniProtKB">
        <authorList>
            <consortium name="Ensembl"/>
        </authorList>
    </citation>
    <scope>IDENTIFICATION</scope>
</reference>
<reference evidence="1" key="2">
    <citation type="submission" date="2025-08" db="UniProtKB">
        <authorList>
            <consortium name="Ensembl"/>
        </authorList>
    </citation>
    <scope>IDENTIFICATION</scope>
</reference>